<accession>A0ABY2KK26</accession>
<name>A0ABY2KK26_9RHOB</name>
<evidence type="ECO:0000313" key="1">
    <source>
        <dbReference type="EMBL" id="TGD41453.1"/>
    </source>
</evidence>
<dbReference type="Proteomes" id="UP000297741">
    <property type="component" value="Unassembled WGS sequence"/>
</dbReference>
<protein>
    <submittedName>
        <fullName evidence="1">Uncharacterized protein</fullName>
    </submittedName>
</protein>
<gene>
    <name evidence="1" type="ORF">EEB11_18435</name>
</gene>
<comment type="caution">
    <text evidence="1">The sequence shown here is derived from an EMBL/GenBank/DDBJ whole genome shotgun (WGS) entry which is preliminary data.</text>
</comment>
<reference evidence="1 2" key="1">
    <citation type="submission" date="2018-11" db="EMBL/GenBank/DDBJ databases">
        <title>Tabrizicola sp. isolated from sediment of alpine lake.</title>
        <authorList>
            <person name="Liu Z."/>
        </authorList>
    </citation>
    <scope>NUCLEOTIDE SEQUENCE [LARGE SCALE GENOMIC DNA]</scope>
    <source>
        <strain evidence="1 2">DRYC-M-16</strain>
    </source>
</reference>
<keyword evidence="2" id="KW-1185">Reference proteome</keyword>
<dbReference type="EMBL" id="RPEM01000024">
    <property type="protein sequence ID" value="TGD41453.1"/>
    <property type="molecule type" value="Genomic_DNA"/>
</dbReference>
<sequence>MASTVPLQQKAACLLTKQVDYGGSPHRARGCPAQDVYRPDRDGALRVYEPSHGCAKSAVQSHRIIAPALDEMDLINQAKILVCAIIHRQCSEAVVLESSATVVRGVSGATVTRLRDMISPALNSPV</sequence>
<evidence type="ECO:0000313" key="2">
    <source>
        <dbReference type="Proteomes" id="UP000297741"/>
    </source>
</evidence>
<organism evidence="1 2">
    <name type="scientific">Pseudotabrizicola sediminis</name>
    <dbReference type="NCBI Taxonomy" id="2486418"/>
    <lineage>
        <taxon>Bacteria</taxon>
        <taxon>Pseudomonadati</taxon>
        <taxon>Pseudomonadota</taxon>
        <taxon>Alphaproteobacteria</taxon>
        <taxon>Rhodobacterales</taxon>
        <taxon>Paracoccaceae</taxon>
        <taxon>Pseudotabrizicola</taxon>
    </lineage>
</organism>
<proteinExistence type="predicted"/>